<evidence type="ECO:0000256" key="2">
    <source>
        <dbReference type="ARBA" id="ARBA00023125"/>
    </source>
</evidence>
<feature type="domain" description="HTH gntR-type" evidence="4">
    <location>
        <begin position="14"/>
        <end position="81"/>
    </location>
</feature>
<evidence type="ECO:0000256" key="3">
    <source>
        <dbReference type="ARBA" id="ARBA00023163"/>
    </source>
</evidence>
<dbReference type="GO" id="GO:0003700">
    <property type="term" value="F:DNA-binding transcription factor activity"/>
    <property type="evidence" value="ECO:0007669"/>
    <property type="project" value="InterPro"/>
</dbReference>
<dbReference type="Gene3D" id="3.40.50.2300">
    <property type="match status" value="2"/>
</dbReference>
<gene>
    <name evidence="5" type="ORF">FYJ85_22260</name>
</gene>
<protein>
    <submittedName>
        <fullName evidence="5">GntR family transcriptional regulator</fullName>
    </submittedName>
</protein>
<dbReference type="InterPro" id="IPR028082">
    <property type="entry name" value="Peripla_BP_I"/>
</dbReference>
<dbReference type="Gene3D" id="1.10.10.10">
    <property type="entry name" value="Winged helix-like DNA-binding domain superfamily/Winged helix DNA-binding domain"/>
    <property type="match status" value="1"/>
</dbReference>
<dbReference type="SMART" id="SM00345">
    <property type="entry name" value="HTH_GNTR"/>
    <property type="match status" value="1"/>
</dbReference>
<dbReference type="GO" id="GO:0003677">
    <property type="term" value="F:DNA binding"/>
    <property type="evidence" value="ECO:0007669"/>
    <property type="project" value="UniProtKB-KW"/>
</dbReference>
<accession>A0A844G7B2</accession>
<comment type="caution">
    <text evidence="5">The sequence shown here is derived from an EMBL/GenBank/DDBJ whole genome shotgun (WGS) entry which is preliminary data.</text>
</comment>
<dbReference type="RefSeq" id="WP_106052148.1">
    <property type="nucleotide sequence ID" value="NZ_VUNS01000053.1"/>
</dbReference>
<evidence type="ECO:0000313" key="5">
    <source>
        <dbReference type="EMBL" id="MST99757.1"/>
    </source>
</evidence>
<evidence type="ECO:0000259" key="4">
    <source>
        <dbReference type="PROSITE" id="PS50949"/>
    </source>
</evidence>
<dbReference type="InterPro" id="IPR036388">
    <property type="entry name" value="WH-like_DNA-bd_sf"/>
</dbReference>
<keyword evidence="3" id="KW-0804">Transcription</keyword>
<dbReference type="EMBL" id="VUNS01000053">
    <property type="protein sequence ID" value="MST99757.1"/>
    <property type="molecule type" value="Genomic_DNA"/>
</dbReference>
<organism evidence="5 6">
    <name type="scientific">Victivallis lenta</name>
    <dbReference type="NCBI Taxonomy" id="2606640"/>
    <lineage>
        <taxon>Bacteria</taxon>
        <taxon>Pseudomonadati</taxon>
        <taxon>Lentisphaerota</taxon>
        <taxon>Lentisphaeria</taxon>
        <taxon>Victivallales</taxon>
        <taxon>Victivallaceae</taxon>
        <taxon>Victivallis</taxon>
    </lineage>
</organism>
<dbReference type="SUPFAM" id="SSF46785">
    <property type="entry name" value="Winged helix' DNA-binding domain"/>
    <property type="match status" value="1"/>
</dbReference>
<keyword evidence="6" id="KW-1185">Reference proteome</keyword>
<dbReference type="SUPFAM" id="SSF53822">
    <property type="entry name" value="Periplasmic binding protein-like I"/>
    <property type="match status" value="1"/>
</dbReference>
<dbReference type="Proteomes" id="UP000435649">
    <property type="component" value="Unassembled WGS sequence"/>
</dbReference>
<dbReference type="AlphaFoldDB" id="A0A844G7B2"/>
<keyword evidence="2" id="KW-0238">DNA-binding</keyword>
<dbReference type="Pfam" id="PF00392">
    <property type="entry name" value="GntR"/>
    <property type="match status" value="1"/>
</dbReference>
<dbReference type="InterPro" id="IPR000524">
    <property type="entry name" value="Tscrpt_reg_HTH_GntR"/>
</dbReference>
<sequence length="350" mass="39696">MNIKTAEIISDISHAGYISVRKYVIDQVVRSGSTPKRLASMRALATRFGVGSSTVQRALKDLVDDGYLTAKKGIGMFTNPEFSWRGRKQEIIEVLIADGRQIYFEKYLASLLSAVAPGLTDEGRMIHFIDFFNFNRETFSGPDAASRALIWLYPDLCEHKRAIDFVNSIRIPVIFAGGFSTEHHCARYNWEEEGYTAALALLKEGRKKIMLLTDPQHEPLHLAGVKRAFREMGETYDESLVLRGNQNLVADCERLMKRKGIPEAFYEGANGFGALEAVFQDWGVDFLRQCRLVSQDDSCHLFPVPQWRFRHNYSKMGEEVLALLKLALQNPQGPPELRLVPRELDTDLHP</sequence>
<dbReference type="PROSITE" id="PS50949">
    <property type="entry name" value="HTH_GNTR"/>
    <property type="match status" value="1"/>
</dbReference>
<proteinExistence type="predicted"/>
<dbReference type="InterPro" id="IPR036390">
    <property type="entry name" value="WH_DNA-bd_sf"/>
</dbReference>
<keyword evidence="1" id="KW-0805">Transcription regulation</keyword>
<evidence type="ECO:0000256" key="1">
    <source>
        <dbReference type="ARBA" id="ARBA00023015"/>
    </source>
</evidence>
<reference evidence="5 6" key="1">
    <citation type="submission" date="2019-08" db="EMBL/GenBank/DDBJ databases">
        <title>In-depth cultivation of the pig gut microbiome towards novel bacterial diversity and tailored functional studies.</title>
        <authorList>
            <person name="Wylensek D."/>
            <person name="Hitch T.C.A."/>
            <person name="Clavel T."/>
        </authorList>
    </citation>
    <scope>NUCLEOTIDE SEQUENCE [LARGE SCALE GENOMIC DNA]</scope>
    <source>
        <strain evidence="5 6">BBE-744-WT-12</strain>
    </source>
</reference>
<name>A0A844G7B2_9BACT</name>
<evidence type="ECO:0000313" key="6">
    <source>
        <dbReference type="Proteomes" id="UP000435649"/>
    </source>
</evidence>